<accession>I6NV29</accession>
<reference evidence="2 3" key="1">
    <citation type="journal article" date="2012" name="Appl. Environ. Microbiol.">
        <title>Characterization of DC1, a broad-host-range Bcep22-like podovirus.</title>
        <authorList>
            <person name="Lynch K.H."/>
            <person name="Stothard P."/>
            <person name="Dennis J.J."/>
        </authorList>
    </citation>
    <scope>NUCLEOTIDE SEQUENCE [LARGE SCALE GENOMIC DNA]</scope>
</reference>
<keyword evidence="3" id="KW-1185">Reference proteome</keyword>
<proteinExistence type="predicted"/>
<evidence type="ECO:0000313" key="3">
    <source>
        <dbReference type="Proteomes" id="UP000007817"/>
    </source>
</evidence>
<feature type="region of interest" description="Disordered" evidence="1">
    <location>
        <begin position="1"/>
        <end position="24"/>
    </location>
</feature>
<dbReference type="KEGG" id="vg:13455425"/>
<name>I6NV29_9CAUD</name>
<dbReference type="RefSeq" id="YP_006589947.1">
    <property type="nucleotide sequence ID" value="NC_018452.1"/>
</dbReference>
<dbReference type="EMBL" id="JN662425">
    <property type="protein sequence ID" value="AEZ50836.1"/>
    <property type="molecule type" value="Genomic_DNA"/>
</dbReference>
<evidence type="ECO:0000256" key="1">
    <source>
        <dbReference type="SAM" id="MobiDB-lite"/>
    </source>
</evidence>
<protein>
    <recommendedName>
        <fullName evidence="4">VRR-NUC domain-containing protein</fullName>
    </recommendedName>
</protein>
<dbReference type="Proteomes" id="UP000007817">
    <property type="component" value="Segment"/>
</dbReference>
<dbReference type="GeneID" id="13455425"/>
<gene>
    <name evidence="2" type="ORF">DC1_00017</name>
</gene>
<feature type="compositionally biased region" description="Low complexity" evidence="1">
    <location>
        <begin position="1"/>
        <end position="13"/>
    </location>
</feature>
<evidence type="ECO:0000313" key="2">
    <source>
        <dbReference type="EMBL" id="AEZ50836.1"/>
    </source>
</evidence>
<evidence type="ECO:0008006" key="4">
    <source>
        <dbReference type="Google" id="ProtNLM"/>
    </source>
</evidence>
<organism evidence="2 3">
    <name type="scientific">Burkholderia phage DC1</name>
    <dbReference type="NCBI Taxonomy" id="2881398"/>
    <lineage>
        <taxon>Viruses</taxon>
        <taxon>Duplodnaviria</taxon>
        <taxon>Heunggongvirae</taxon>
        <taxon>Uroviricota</taxon>
        <taxon>Caudoviricetes</taxon>
        <taxon>Lessievirus</taxon>
        <taxon>Lessievirus DC1</taxon>
    </lineage>
</organism>
<dbReference type="InterPro" id="IPR011856">
    <property type="entry name" value="tRNA_endonuc-like_dom_sf"/>
</dbReference>
<dbReference type="Gene3D" id="3.40.1350.10">
    <property type="match status" value="1"/>
</dbReference>
<sequence>MSAPSLAAALAGAPRRRAKKPRAQPEFEMQKALFEWARMPSVVRSMPGIDLLEGSMNGVKLTTAQAGKAKAAGMLKGSHDVRLPVARGRWIGLSIELKHGDNMPTDEQLAIGARLEAEGWRVHFVWDWLDAVKIITEYLSLPRPNVIALS</sequence>
<dbReference type="GO" id="GO:0003676">
    <property type="term" value="F:nucleic acid binding"/>
    <property type="evidence" value="ECO:0007669"/>
    <property type="project" value="InterPro"/>
</dbReference>